<organism evidence="3 4">
    <name type="scientific">Candidatus Coprosoma intestinipullorum</name>
    <dbReference type="NCBI Taxonomy" id="2840752"/>
    <lineage>
        <taxon>Bacteria</taxon>
        <taxon>Bacillati</taxon>
        <taxon>Bacillota</taxon>
        <taxon>Bacillota incertae sedis</taxon>
        <taxon>Candidatus Coprosoma</taxon>
    </lineage>
</organism>
<reference evidence="3" key="2">
    <citation type="journal article" date="2021" name="PeerJ">
        <title>Extensive microbial diversity within the chicken gut microbiome revealed by metagenomics and culture.</title>
        <authorList>
            <person name="Gilroy R."/>
            <person name="Ravi A."/>
            <person name="Getino M."/>
            <person name="Pursley I."/>
            <person name="Horton D.L."/>
            <person name="Alikhan N.F."/>
            <person name="Baker D."/>
            <person name="Gharbi K."/>
            <person name="Hall N."/>
            <person name="Watson M."/>
            <person name="Adriaenssens E.M."/>
            <person name="Foster-Nyarko E."/>
            <person name="Jarju S."/>
            <person name="Secka A."/>
            <person name="Antonio M."/>
            <person name="Oren A."/>
            <person name="Chaudhuri R.R."/>
            <person name="La Ragione R."/>
            <person name="Hildebrand F."/>
            <person name="Pallen M.J."/>
        </authorList>
    </citation>
    <scope>NUCLEOTIDE SEQUENCE</scope>
    <source>
        <strain evidence="3">CHK147-3167</strain>
    </source>
</reference>
<dbReference type="Pfam" id="PF00144">
    <property type="entry name" value="Beta-lactamase"/>
    <property type="match status" value="1"/>
</dbReference>
<dbReference type="AlphaFoldDB" id="A0A9D1CZX9"/>
<gene>
    <name evidence="3" type="ORF">IAB27_04450</name>
</gene>
<accession>A0A9D1CZX9</accession>
<feature type="domain" description="Beta-lactamase-related" evidence="2">
    <location>
        <begin position="83"/>
        <end position="383"/>
    </location>
</feature>
<keyword evidence="1" id="KW-0378">Hydrolase</keyword>
<dbReference type="EMBL" id="DVFV01000081">
    <property type="protein sequence ID" value="HIQ90856.1"/>
    <property type="molecule type" value="Genomic_DNA"/>
</dbReference>
<evidence type="ECO:0000313" key="4">
    <source>
        <dbReference type="Proteomes" id="UP000886786"/>
    </source>
</evidence>
<comment type="caution">
    <text evidence="3">The sequence shown here is derived from an EMBL/GenBank/DDBJ whole genome shotgun (WGS) entry which is preliminary data.</text>
</comment>
<sequence length="487" mass="55325">MTAEEYQGIINEEMFKLINELVENGKLKEYRPLYEMFVKEKDELTEMVDKTPEEVYSKIIEEYLMKVRGIAKLVPGLTTGIKDSKSGAEIYTYSGRTSASGEMVDENTRFDIASTTKLFTTTLALKLAEEGKFSLDRSVSSYKNGKYKYLNILVEEMAKYYYELRTPGRLDERDGELSKEELDNRLSGTKVAKEKTFVYSDIPFIILKDIMPDSDEYFKKYFNEEMNMLNTSYERFGSLTGGKDGELKEVHDPKARVMERYGINPGHAGVFSTSKDLVKLNDALKNGFLSKESLQKMITPVVKTPMLLDENGIPVMKRDKNGNATGQINISRAMGVYIKHPEGIRVNELPAPVSDEAFAMTGFTGSHMVVDLKNGLTTNILANPISDNNQREVIIDNNKFIIRDCGKVFENGTKFKVVNRTSEVYDKDGNLITKAPYTRITNTLKEEQINVLLKLRLAKNSLLRKVELESQKSEVHDVFETSRSIKM</sequence>
<evidence type="ECO:0000259" key="2">
    <source>
        <dbReference type="Pfam" id="PF00144"/>
    </source>
</evidence>
<name>A0A9D1CZX9_9FIRM</name>
<dbReference type="InterPro" id="IPR050789">
    <property type="entry name" value="Diverse_Enzym_Activities"/>
</dbReference>
<evidence type="ECO:0000313" key="3">
    <source>
        <dbReference type="EMBL" id="HIQ90856.1"/>
    </source>
</evidence>
<evidence type="ECO:0000256" key="1">
    <source>
        <dbReference type="ARBA" id="ARBA00022801"/>
    </source>
</evidence>
<dbReference type="SUPFAM" id="SSF56601">
    <property type="entry name" value="beta-lactamase/transpeptidase-like"/>
    <property type="match status" value="1"/>
</dbReference>
<dbReference type="PANTHER" id="PTHR43283">
    <property type="entry name" value="BETA-LACTAMASE-RELATED"/>
    <property type="match status" value="1"/>
</dbReference>
<dbReference type="Proteomes" id="UP000886786">
    <property type="component" value="Unassembled WGS sequence"/>
</dbReference>
<dbReference type="InterPro" id="IPR001466">
    <property type="entry name" value="Beta-lactam-related"/>
</dbReference>
<dbReference type="GO" id="GO:0016787">
    <property type="term" value="F:hydrolase activity"/>
    <property type="evidence" value="ECO:0007669"/>
    <property type="project" value="UniProtKB-KW"/>
</dbReference>
<dbReference type="Gene3D" id="3.40.710.10">
    <property type="entry name" value="DD-peptidase/beta-lactamase superfamily"/>
    <property type="match status" value="1"/>
</dbReference>
<protein>
    <submittedName>
        <fullName evidence="3">Beta-lactamase family protein</fullName>
    </submittedName>
</protein>
<dbReference type="InterPro" id="IPR012338">
    <property type="entry name" value="Beta-lactam/transpept-like"/>
</dbReference>
<dbReference type="PANTHER" id="PTHR43283:SF11">
    <property type="entry name" value="BETA-LACTAMASE-RELATED DOMAIN-CONTAINING PROTEIN"/>
    <property type="match status" value="1"/>
</dbReference>
<reference evidence="3" key="1">
    <citation type="submission" date="2020-10" db="EMBL/GenBank/DDBJ databases">
        <authorList>
            <person name="Gilroy R."/>
        </authorList>
    </citation>
    <scope>NUCLEOTIDE SEQUENCE</scope>
    <source>
        <strain evidence="3">CHK147-3167</strain>
    </source>
</reference>
<proteinExistence type="predicted"/>